<dbReference type="GO" id="GO:0005737">
    <property type="term" value="C:cytoplasm"/>
    <property type="evidence" value="ECO:0007669"/>
    <property type="project" value="UniProtKB-SubCell"/>
</dbReference>
<dbReference type="RefSeq" id="WP_130140029.1">
    <property type="nucleotide sequence ID" value="NZ_SGIT01000001.1"/>
</dbReference>
<comment type="similarity">
    <text evidence="1 2">Belongs to the CutC family.</text>
</comment>
<dbReference type="AlphaFoldDB" id="A0A4Q6XNR1"/>
<organism evidence="3 4">
    <name type="scientific">Sphingobacterium corticibacterium</name>
    <dbReference type="NCBI Taxonomy" id="2484746"/>
    <lineage>
        <taxon>Bacteria</taxon>
        <taxon>Pseudomonadati</taxon>
        <taxon>Bacteroidota</taxon>
        <taxon>Sphingobacteriia</taxon>
        <taxon>Sphingobacteriales</taxon>
        <taxon>Sphingobacteriaceae</taxon>
        <taxon>Sphingobacterium</taxon>
    </lineage>
</organism>
<sequence>MPKIEIACFNIEAARIAQQYGADRVEFCTNMQVGGTSPDLQETEIVRRELKITLNVMVRPRGGNFVYSDHEFTQMQKDITLYDALGVDGFVFGVLDSAGNIDRRRNGALVRLAGGKPCTFHRAFDEVTDSIEALEDIIDCGFTTVLTSGCAPNVDLGKEELKRLVLRARSRIVIMPGGGLRSTNIGHIWQETGTEYFHSSAITDGTETAVAEEVAALVKAVKL</sequence>
<keyword evidence="4" id="KW-1185">Reference proteome</keyword>
<dbReference type="HAMAP" id="MF_00795">
    <property type="entry name" value="CutC"/>
    <property type="match status" value="1"/>
</dbReference>
<evidence type="ECO:0000256" key="1">
    <source>
        <dbReference type="ARBA" id="ARBA00007768"/>
    </source>
</evidence>
<dbReference type="PANTHER" id="PTHR12598">
    <property type="entry name" value="COPPER HOMEOSTASIS PROTEIN CUTC"/>
    <property type="match status" value="1"/>
</dbReference>
<dbReference type="PANTHER" id="PTHR12598:SF0">
    <property type="entry name" value="COPPER HOMEOSTASIS PROTEIN CUTC HOMOLOG"/>
    <property type="match status" value="1"/>
</dbReference>
<evidence type="ECO:0000313" key="3">
    <source>
        <dbReference type="EMBL" id="RZF61800.1"/>
    </source>
</evidence>
<comment type="caution">
    <text evidence="3">The sequence shown here is derived from an EMBL/GenBank/DDBJ whole genome shotgun (WGS) entry which is preliminary data.</text>
</comment>
<dbReference type="Proteomes" id="UP000292855">
    <property type="component" value="Unassembled WGS sequence"/>
</dbReference>
<comment type="caution">
    <text evidence="2">Once thought to be involved in copper homeostasis, experiments in E.coli have shown this is not the case.</text>
</comment>
<dbReference type="SUPFAM" id="SSF110395">
    <property type="entry name" value="CutC-like"/>
    <property type="match status" value="1"/>
</dbReference>
<protein>
    <recommendedName>
        <fullName evidence="2">PF03932 family protein CutC</fullName>
    </recommendedName>
</protein>
<accession>A0A4Q6XNR1</accession>
<dbReference type="InterPro" id="IPR005627">
    <property type="entry name" value="CutC-like"/>
</dbReference>
<keyword evidence="2" id="KW-0963">Cytoplasm</keyword>
<dbReference type="Pfam" id="PF03932">
    <property type="entry name" value="CutC"/>
    <property type="match status" value="1"/>
</dbReference>
<proteinExistence type="inferred from homology"/>
<dbReference type="EMBL" id="SGIT01000001">
    <property type="protein sequence ID" value="RZF61800.1"/>
    <property type="molecule type" value="Genomic_DNA"/>
</dbReference>
<gene>
    <name evidence="2" type="primary">cutC</name>
    <name evidence="3" type="ORF">EWE74_02910</name>
</gene>
<dbReference type="GO" id="GO:0005507">
    <property type="term" value="F:copper ion binding"/>
    <property type="evidence" value="ECO:0007669"/>
    <property type="project" value="TreeGrafter"/>
</dbReference>
<dbReference type="InterPro" id="IPR036822">
    <property type="entry name" value="CutC-like_dom_sf"/>
</dbReference>
<dbReference type="OrthoDB" id="9815677at2"/>
<name>A0A4Q6XNR1_9SPHI</name>
<comment type="subcellular location">
    <subcellularLocation>
        <location evidence="2">Cytoplasm</location>
    </subcellularLocation>
</comment>
<evidence type="ECO:0000256" key="2">
    <source>
        <dbReference type="HAMAP-Rule" id="MF_00795"/>
    </source>
</evidence>
<reference evidence="3 4" key="1">
    <citation type="submission" date="2019-02" db="EMBL/GenBank/DDBJ databases">
        <authorList>
            <person name="Li Y."/>
        </authorList>
    </citation>
    <scope>NUCLEOTIDE SEQUENCE [LARGE SCALE GENOMIC DNA]</scope>
    <source>
        <strain evidence="3 4">30C10-4-7</strain>
    </source>
</reference>
<evidence type="ECO:0000313" key="4">
    <source>
        <dbReference type="Proteomes" id="UP000292855"/>
    </source>
</evidence>
<dbReference type="Gene3D" id="3.20.20.380">
    <property type="entry name" value="Copper homeostasis (CutC) domain"/>
    <property type="match status" value="1"/>
</dbReference>